<reference evidence="2 3" key="1">
    <citation type="submission" date="2019-05" db="EMBL/GenBank/DDBJ databases">
        <title>Emergence of the Ug99 lineage of the wheat stem rust pathogen through somatic hybridization.</title>
        <authorList>
            <person name="Li F."/>
            <person name="Upadhyaya N.M."/>
            <person name="Sperschneider J."/>
            <person name="Matny O."/>
            <person name="Nguyen-Phuc H."/>
            <person name="Mago R."/>
            <person name="Raley C."/>
            <person name="Miller M.E."/>
            <person name="Silverstein K.A.T."/>
            <person name="Henningsen E."/>
            <person name="Hirsch C.D."/>
            <person name="Visser B."/>
            <person name="Pretorius Z.A."/>
            <person name="Steffenson B.J."/>
            <person name="Schwessinger B."/>
            <person name="Dodds P.N."/>
            <person name="Figueroa M."/>
        </authorList>
    </citation>
    <scope>NUCLEOTIDE SEQUENCE [LARGE SCALE GENOMIC DNA]</scope>
    <source>
        <strain evidence="2 3">Ug99</strain>
    </source>
</reference>
<keyword evidence="1" id="KW-0472">Membrane</keyword>
<gene>
    <name evidence="2" type="ORF">PGTUg99_024418</name>
</gene>
<name>A0A5B0NWC5_PUCGR</name>
<organism evidence="2 3">
    <name type="scientific">Puccinia graminis f. sp. tritici</name>
    <dbReference type="NCBI Taxonomy" id="56615"/>
    <lineage>
        <taxon>Eukaryota</taxon>
        <taxon>Fungi</taxon>
        <taxon>Dikarya</taxon>
        <taxon>Basidiomycota</taxon>
        <taxon>Pucciniomycotina</taxon>
        <taxon>Pucciniomycetes</taxon>
        <taxon>Pucciniales</taxon>
        <taxon>Pucciniaceae</taxon>
        <taxon>Puccinia</taxon>
    </lineage>
</organism>
<evidence type="ECO:0000256" key="1">
    <source>
        <dbReference type="SAM" id="Phobius"/>
    </source>
</evidence>
<evidence type="ECO:0000313" key="2">
    <source>
        <dbReference type="EMBL" id="KAA1092380.1"/>
    </source>
</evidence>
<evidence type="ECO:0000313" key="3">
    <source>
        <dbReference type="Proteomes" id="UP000325313"/>
    </source>
</evidence>
<comment type="caution">
    <text evidence="2">The sequence shown here is derived from an EMBL/GenBank/DDBJ whole genome shotgun (WGS) entry which is preliminary data.</text>
</comment>
<proteinExistence type="predicted"/>
<protein>
    <submittedName>
        <fullName evidence="2">Uncharacterized protein</fullName>
    </submittedName>
</protein>
<feature type="transmembrane region" description="Helical" evidence="1">
    <location>
        <begin position="40"/>
        <end position="58"/>
    </location>
</feature>
<dbReference type="AlphaFoldDB" id="A0A5B0NWC5"/>
<accession>A0A5B0NWC5</accession>
<dbReference type="Proteomes" id="UP000325313">
    <property type="component" value="Unassembled WGS sequence"/>
</dbReference>
<keyword evidence="1" id="KW-1133">Transmembrane helix</keyword>
<keyword evidence="1" id="KW-0812">Transmembrane</keyword>
<dbReference type="EMBL" id="VDEP01000376">
    <property type="protein sequence ID" value="KAA1092380.1"/>
    <property type="molecule type" value="Genomic_DNA"/>
</dbReference>
<sequence>MIGEIRGLAVAGLLFILNFEPGSSLNVLHKCCGYNKYFGIWLPHGYLNLLLIACYTVWRAMKD</sequence>